<comment type="caution">
    <text evidence="2">The sequence shown here is derived from an EMBL/GenBank/DDBJ whole genome shotgun (WGS) entry which is preliminary data.</text>
</comment>
<proteinExistence type="predicted"/>
<feature type="compositionally biased region" description="Polar residues" evidence="1">
    <location>
        <begin position="25"/>
        <end position="43"/>
    </location>
</feature>
<protein>
    <submittedName>
        <fullName evidence="2">Serine/threonine protein kinase OSK1</fullName>
    </submittedName>
</protein>
<keyword evidence="3" id="KW-1185">Reference proteome</keyword>
<accession>A0AAD9C8M2</accession>
<evidence type="ECO:0000256" key="1">
    <source>
        <dbReference type="SAM" id="MobiDB-lite"/>
    </source>
</evidence>
<keyword evidence="2" id="KW-0723">Serine/threonine-protein kinase</keyword>
<evidence type="ECO:0000313" key="2">
    <source>
        <dbReference type="EMBL" id="KAK1897570.1"/>
    </source>
</evidence>
<feature type="region of interest" description="Disordered" evidence="1">
    <location>
        <begin position="25"/>
        <end position="48"/>
    </location>
</feature>
<keyword evidence="2" id="KW-0418">Kinase</keyword>
<dbReference type="Proteomes" id="UP001228049">
    <property type="component" value="Unassembled WGS sequence"/>
</dbReference>
<dbReference type="AlphaFoldDB" id="A0AAD9C8M2"/>
<reference evidence="2" key="1">
    <citation type="submission" date="2023-04" db="EMBL/GenBank/DDBJ databases">
        <title>Chromosome-level genome of Chaenocephalus aceratus.</title>
        <authorList>
            <person name="Park H."/>
        </authorList>
    </citation>
    <scope>NUCLEOTIDE SEQUENCE</scope>
    <source>
        <strain evidence="2">DE</strain>
        <tissue evidence="2">Muscle</tissue>
    </source>
</reference>
<sequence>MPRKISILRDERLARLVPEALLQSTFPAPSPGSCRSTKLSGHVQSPGVRTSLRLPRRWRLSKEGVDPGDLSRLPLCEKRLLHTLCCRVKWTPAEWENSPIV</sequence>
<dbReference type="EMBL" id="JASDAP010000009">
    <property type="protein sequence ID" value="KAK1897570.1"/>
    <property type="molecule type" value="Genomic_DNA"/>
</dbReference>
<dbReference type="GO" id="GO:0004674">
    <property type="term" value="F:protein serine/threonine kinase activity"/>
    <property type="evidence" value="ECO:0007669"/>
    <property type="project" value="UniProtKB-KW"/>
</dbReference>
<gene>
    <name evidence="2" type="ORF">KUDE01_017102</name>
</gene>
<keyword evidence="2" id="KW-0808">Transferase</keyword>
<organism evidence="2 3">
    <name type="scientific">Dissostichus eleginoides</name>
    <name type="common">Patagonian toothfish</name>
    <name type="synonym">Dissostichus amissus</name>
    <dbReference type="NCBI Taxonomy" id="100907"/>
    <lineage>
        <taxon>Eukaryota</taxon>
        <taxon>Metazoa</taxon>
        <taxon>Chordata</taxon>
        <taxon>Craniata</taxon>
        <taxon>Vertebrata</taxon>
        <taxon>Euteleostomi</taxon>
        <taxon>Actinopterygii</taxon>
        <taxon>Neopterygii</taxon>
        <taxon>Teleostei</taxon>
        <taxon>Neoteleostei</taxon>
        <taxon>Acanthomorphata</taxon>
        <taxon>Eupercaria</taxon>
        <taxon>Perciformes</taxon>
        <taxon>Notothenioidei</taxon>
        <taxon>Nototheniidae</taxon>
        <taxon>Dissostichus</taxon>
    </lineage>
</organism>
<name>A0AAD9C8M2_DISEL</name>
<evidence type="ECO:0000313" key="3">
    <source>
        <dbReference type="Proteomes" id="UP001228049"/>
    </source>
</evidence>